<reference evidence="9 10" key="1">
    <citation type="journal article" date="2011" name="Genome Res.">
        <title>Phylogeny-wide analysis of social amoeba genomes highlights ancient origins for complex intercellular communication.</title>
        <authorList>
            <person name="Heidel A.J."/>
            <person name="Lawal H.M."/>
            <person name="Felder M."/>
            <person name="Schilde C."/>
            <person name="Helps N.R."/>
            <person name="Tunggal B."/>
            <person name="Rivero F."/>
            <person name="John U."/>
            <person name="Schleicher M."/>
            <person name="Eichinger L."/>
            <person name="Platzer M."/>
            <person name="Noegel A.A."/>
            <person name="Schaap P."/>
            <person name="Gloeckner G."/>
        </authorList>
    </citation>
    <scope>NUCLEOTIDE SEQUENCE [LARGE SCALE GENOMIC DNA]</scope>
    <source>
        <strain evidence="10">ATCC 26659 / Pp 5 / PN500</strain>
    </source>
</reference>
<feature type="domain" description="Peptidase C1A papain C-terminal" evidence="7">
    <location>
        <begin position="82"/>
        <end position="306"/>
    </location>
</feature>
<comment type="caution">
    <text evidence="9">The sequence shown here is derived from an EMBL/GenBank/DDBJ whole genome shotgun (WGS) entry which is preliminary data.</text>
</comment>
<dbReference type="InterPro" id="IPR000169">
    <property type="entry name" value="Pept_cys_AS"/>
</dbReference>
<proteinExistence type="inferred from homology"/>
<dbReference type="MEROPS" id="C01.A57"/>
<evidence type="ECO:0000256" key="4">
    <source>
        <dbReference type="ARBA" id="ARBA00022807"/>
    </source>
</evidence>
<comment type="similarity">
    <text evidence="1">Belongs to the peptidase C1 family.</text>
</comment>
<dbReference type="FunFam" id="3.90.70.10:FF:000039">
    <property type="entry name" value="Cysteine proteinase 2, putative"/>
    <property type="match status" value="1"/>
</dbReference>
<keyword evidence="10" id="KW-1185">Reference proteome</keyword>
<evidence type="ECO:0000256" key="2">
    <source>
        <dbReference type="ARBA" id="ARBA00022670"/>
    </source>
</evidence>
<dbReference type="CDD" id="cd02248">
    <property type="entry name" value="Peptidase_C1A"/>
    <property type="match status" value="1"/>
</dbReference>
<keyword evidence="2" id="KW-0645">Protease</keyword>
<dbReference type="RefSeq" id="XP_020426958.1">
    <property type="nucleotide sequence ID" value="XM_020582604.1"/>
</dbReference>
<dbReference type="GO" id="GO:0006508">
    <property type="term" value="P:proteolysis"/>
    <property type="evidence" value="ECO:0007669"/>
    <property type="project" value="UniProtKB-KW"/>
</dbReference>
<accession>D3BUN6</accession>
<dbReference type="InParanoid" id="D3BUN6"/>
<dbReference type="SMART" id="SM00848">
    <property type="entry name" value="Inhibitor_I29"/>
    <property type="match status" value="1"/>
</dbReference>
<evidence type="ECO:0000313" key="10">
    <source>
        <dbReference type="Proteomes" id="UP000001396"/>
    </source>
</evidence>
<keyword evidence="4" id="KW-0378">Hydrolase</keyword>
<evidence type="ECO:0000256" key="3">
    <source>
        <dbReference type="ARBA" id="ARBA00022729"/>
    </source>
</evidence>
<dbReference type="GO" id="GO:0008234">
    <property type="term" value="F:cysteine-type peptidase activity"/>
    <property type="evidence" value="ECO:0007669"/>
    <property type="project" value="UniProtKB-KW"/>
</dbReference>
<keyword evidence="5" id="KW-0865">Zymogen</keyword>
<organism evidence="9 10">
    <name type="scientific">Heterostelium pallidum (strain ATCC 26659 / Pp 5 / PN500)</name>
    <name type="common">Cellular slime mold</name>
    <name type="synonym">Polysphondylium pallidum</name>
    <dbReference type="NCBI Taxonomy" id="670386"/>
    <lineage>
        <taxon>Eukaryota</taxon>
        <taxon>Amoebozoa</taxon>
        <taxon>Evosea</taxon>
        <taxon>Eumycetozoa</taxon>
        <taxon>Dictyostelia</taxon>
        <taxon>Acytosteliales</taxon>
        <taxon>Acytosteliaceae</taxon>
        <taxon>Heterostelium</taxon>
    </lineage>
</organism>
<dbReference type="InterPro" id="IPR000668">
    <property type="entry name" value="Peptidase_C1A_C"/>
</dbReference>
<dbReference type="InterPro" id="IPR039417">
    <property type="entry name" value="Peptidase_C1A_papain-like"/>
</dbReference>
<gene>
    <name evidence="9" type="primary">cprE</name>
    <name evidence="9" type="ORF">PPL_11857</name>
</gene>
<dbReference type="PROSITE" id="PS00639">
    <property type="entry name" value="THIOL_PROTEASE_HIS"/>
    <property type="match status" value="1"/>
</dbReference>
<evidence type="ECO:0000313" key="9">
    <source>
        <dbReference type="EMBL" id="EFA74824.1"/>
    </source>
</evidence>
<dbReference type="PANTHER" id="PTHR12411">
    <property type="entry name" value="CYSTEINE PROTEASE FAMILY C1-RELATED"/>
    <property type="match status" value="1"/>
</dbReference>
<evidence type="ECO:0000259" key="7">
    <source>
        <dbReference type="SMART" id="SM00645"/>
    </source>
</evidence>
<dbReference type="SMART" id="SM00645">
    <property type="entry name" value="Pept_C1"/>
    <property type="match status" value="1"/>
</dbReference>
<dbReference type="InterPro" id="IPR013128">
    <property type="entry name" value="Peptidase_C1A"/>
</dbReference>
<dbReference type="GeneID" id="31367325"/>
<dbReference type="InterPro" id="IPR025660">
    <property type="entry name" value="Pept_his_AS"/>
</dbReference>
<dbReference type="OMA" id="GKCDASK"/>
<evidence type="ECO:0000256" key="1">
    <source>
        <dbReference type="ARBA" id="ARBA00008455"/>
    </source>
</evidence>
<keyword evidence="4" id="KW-0788">Thiol protease</keyword>
<dbReference type="AlphaFoldDB" id="D3BUN6"/>
<sequence>MIHHDRQYTAQEFGTRFNIFKKNMDFVHKWNAKGSSTVLGLNSMADISNEEYQRVYLGTHIDASQFRQQAASHKLGRTFKVQAANVDWRAKGAVTPIKNQGQCGSCWSFSTTGSTEGAHFIKTGNLVSLSEQNLMDCSKPEGNQGCNGGLMTAAFEYIIKNNGIDTESSYPYKAEDGKKCLYNPANSAATLSSYVNVTTGSESDLAVKSGLGPVSVAIDASHNSFQLYSSGVYYEPKCSQTQLDHGVLVVGYGSDALPSAGVSAGSGDWWIVKNSWGTTWGVEGYIYMSRNRNNNCGIATMASLPSA</sequence>
<protein>
    <submittedName>
        <fullName evidence="9">Cysteine proteinase 5</fullName>
    </submittedName>
</protein>
<dbReference type="SUPFAM" id="SSF54001">
    <property type="entry name" value="Cysteine proteinases"/>
    <property type="match status" value="1"/>
</dbReference>
<dbReference type="Proteomes" id="UP000001396">
    <property type="component" value="Unassembled WGS sequence"/>
</dbReference>
<evidence type="ECO:0000256" key="5">
    <source>
        <dbReference type="ARBA" id="ARBA00023145"/>
    </source>
</evidence>
<keyword evidence="3" id="KW-0732">Signal</keyword>
<dbReference type="InterPro" id="IPR013201">
    <property type="entry name" value="Prot_inhib_I29"/>
</dbReference>
<dbReference type="EMBL" id="ADBJ01000060">
    <property type="protein sequence ID" value="EFA74824.1"/>
    <property type="molecule type" value="Genomic_DNA"/>
</dbReference>
<dbReference type="Gene3D" id="3.90.70.10">
    <property type="entry name" value="Cysteine proteinases"/>
    <property type="match status" value="1"/>
</dbReference>
<dbReference type="Pfam" id="PF08246">
    <property type="entry name" value="Inhibitor_I29"/>
    <property type="match status" value="1"/>
</dbReference>
<keyword evidence="6" id="KW-1015">Disulfide bond</keyword>
<evidence type="ECO:0000259" key="8">
    <source>
        <dbReference type="SMART" id="SM00848"/>
    </source>
</evidence>
<dbReference type="PROSITE" id="PS00139">
    <property type="entry name" value="THIOL_PROTEASE_CYS"/>
    <property type="match status" value="1"/>
</dbReference>
<dbReference type="FunCoup" id="D3BUN6">
    <property type="interactions" value="56"/>
</dbReference>
<name>D3BUN6_HETP5</name>
<dbReference type="InterPro" id="IPR038765">
    <property type="entry name" value="Papain-like_cys_pep_sf"/>
</dbReference>
<evidence type="ECO:0000256" key="6">
    <source>
        <dbReference type="ARBA" id="ARBA00023157"/>
    </source>
</evidence>
<dbReference type="STRING" id="670386.D3BUN6"/>
<feature type="domain" description="Cathepsin propeptide inhibitor" evidence="8">
    <location>
        <begin position="1"/>
        <end position="52"/>
    </location>
</feature>
<dbReference type="PRINTS" id="PR00705">
    <property type="entry name" value="PAPAIN"/>
</dbReference>
<dbReference type="Pfam" id="PF00112">
    <property type="entry name" value="Peptidase_C1"/>
    <property type="match status" value="1"/>
</dbReference>